<feature type="transmembrane region" description="Helical" evidence="1">
    <location>
        <begin position="37"/>
        <end position="56"/>
    </location>
</feature>
<dbReference type="RefSeq" id="WP_319836521.1">
    <property type="nucleotide sequence ID" value="NZ_CP137624.1"/>
</dbReference>
<dbReference type="InterPro" id="IPR024529">
    <property type="entry name" value="ECF_trnsprt_substrate-spec"/>
</dbReference>
<dbReference type="Pfam" id="PF12822">
    <property type="entry name" value="ECF_trnsprt"/>
    <property type="match status" value="1"/>
</dbReference>
<evidence type="ECO:0000313" key="2">
    <source>
        <dbReference type="EMBL" id="WPK11513.1"/>
    </source>
</evidence>
<sequence length="160" mass="16868">MTKANLRYLVLTALLAALCAIGGLVKIPVSATASAALDSAPALLAAFVLPPIYAGFTGTLGHIATAVSSGMPLGPLHVIIALEMFVIILVFAYLHKKGFDKIKWLWTLVANGVLATLPFYFLISPAFFIAAVPNLLLATAINIVVAWLCAPLLQRVKVEG</sequence>
<name>A0ABZ0RX58_9BACI</name>
<keyword evidence="1" id="KW-0472">Membrane</keyword>
<keyword evidence="1" id="KW-0812">Transmembrane</keyword>
<dbReference type="EMBL" id="CP137624">
    <property type="protein sequence ID" value="WPK11513.1"/>
    <property type="molecule type" value="Genomic_DNA"/>
</dbReference>
<feature type="transmembrane region" description="Helical" evidence="1">
    <location>
        <begin position="76"/>
        <end position="94"/>
    </location>
</feature>
<feature type="transmembrane region" description="Helical" evidence="1">
    <location>
        <begin position="106"/>
        <end position="129"/>
    </location>
</feature>
<dbReference type="Proteomes" id="UP001322664">
    <property type="component" value="Chromosome"/>
</dbReference>
<keyword evidence="3" id="KW-1185">Reference proteome</keyword>
<organism evidence="2 3">
    <name type="scientific">Lysinibacillus louembei</name>
    <dbReference type="NCBI Taxonomy" id="1470088"/>
    <lineage>
        <taxon>Bacteria</taxon>
        <taxon>Bacillati</taxon>
        <taxon>Bacillota</taxon>
        <taxon>Bacilli</taxon>
        <taxon>Bacillales</taxon>
        <taxon>Bacillaceae</taxon>
        <taxon>Lysinibacillus</taxon>
    </lineage>
</organism>
<dbReference type="Gene3D" id="1.10.1760.20">
    <property type="match status" value="1"/>
</dbReference>
<accession>A0ABZ0RX58</accession>
<keyword evidence="1" id="KW-1133">Transmembrane helix</keyword>
<evidence type="ECO:0000256" key="1">
    <source>
        <dbReference type="SAM" id="Phobius"/>
    </source>
</evidence>
<proteinExistence type="predicted"/>
<feature type="transmembrane region" description="Helical" evidence="1">
    <location>
        <begin position="6"/>
        <end position="25"/>
    </location>
</feature>
<gene>
    <name evidence="2" type="ORF">R6U77_16715</name>
</gene>
<protein>
    <submittedName>
        <fullName evidence="2">ECF transporter S component</fullName>
    </submittedName>
</protein>
<reference evidence="2 3" key="1">
    <citation type="submission" date="2023-09" db="EMBL/GenBank/DDBJ databases">
        <authorList>
            <person name="Page C.A."/>
            <person name="Perez-Diaz I.M."/>
        </authorList>
    </citation>
    <scope>NUCLEOTIDE SEQUENCE [LARGE SCALE GENOMIC DNA]</scope>
    <source>
        <strain evidence="2 3">Ll15</strain>
    </source>
</reference>
<feature type="transmembrane region" description="Helical" evidence="1">
    <location>
        <begin position="135"/>
        <end position="153"/>
    </location>
</feature>
<evidence type="ECO:0000313" key="3">
    <source>
        <dbReference type="Proteomes" id="UP001322664"/>
    </source>
</evidence>